<evidence type="ECO:0000313" key="9">
    <source>
        <dbReference type="EMBL" id="MBO1519285.1"/>
    </source>
</evidence>
<reference evidence="9 10" key="1">
    <citation type="submission" date="2021-03" db="EMBL/GenBank/DDBJ databases">
        <title>Oceanisphaera sp. nov., isolated from the intestine.</title>
        <authorList>
            <person name="Zhao L.-H."/>
            <person name="Shi L.-F."/>
        </authorList>
    </citation>
    <scope>NUCLEOTIDE SEQUENCE [LARGE SCALE GENOMIC DNA]</scope>
    <source>
        <strain evidence="9 10">DM8</strain>
    </source>
</reference>
<proteinExistence type="predicted"/>
<organism evidence="9 10">
    <name type="scientific">Oceanisphaera pacifica</name>
    <dbReference type="NCBI Taxonomy" id="2818389"/>
    <lineage>
        <taxon>Bacteria</taxon>
        <taxon>Pseudomonadati</taxon>
        <taxon>Pseudomonadota</taxon>
        <taxon>Gammaproteobacteria</taxon>
        <taxon>Aeromonadales</taxon>
        <taxon>Aeromonadaceae</taxon>
        <taxon>Oceanisphaera</taxon>
    </lineage>
</organism>
<feature type="signal peptide" evidence="8">
    <location>
        <begin position="1"/>
        <end position="30"/>
    </location>
</feature>
<dbReference type="Gene3D" id="1.25.40.10">
    <property type="entry name" value="Tetratricopeptide repeat domain"/>
    <property type="match status" value="1"/>
</dbReference>
<keyword evidence="4" id="KW-0472">Membrane</keyword>
<protein>
    <submittedName>
        <fullName evidence="9">Penicillin-binding protein activator</fullName>
    </submittedName>
</protein>
<dbReference type="CDD" id="cd06339">
    <property type="entry name" value="PBP1_YraM_LppC_lipoprotein-like"/>
    <property type="match status" value="1"/>
</dbReference>
<keyword evidence="1 8" id="KW-0732">Signal</keyword>
<evidence type="ECO:0000256" key="8">
    <source>
        <dbReference type="SAM" id="SignalP"/>
    </source>
</evidence>
<keyword evidence="10" id="KW-1185">Reference proteome</keyword>
<accession>A0ABS3NG67</accession>
<dbReference type="Pfam" id="PF04348">
    <property type="entry name" value="LppC"/>
    <property type="match status" value="1"/>
</dbReference>
<keyword evidence="5" id="KW-0564">Palmitate</keyword>
<comment type="caution">
    <text evidence="9">The sequence shown here is derived from an EMBL/GenBank/DDBJ whole genome shotgun (WGS) entry which is preliminary data.</text>
</comment>
<dbReference type="InterPro" id="IPR028082">
    <property type="entry name" value="Peripla_BP_I"/>
</dbReference>
<evidence type="ECO:0000256" key="5">
    <source>
        <dbReference type="ARBA" id="ARBA00023139"/>
    </source>
</evidence>
<dbReference type="EMBL" id="JAGDFX010000006">
    <property type="protein sequence ID" value="MBO1519285.1"/>
    <property type="molecule type" value="Genomic_DNA"/>
</dbReference>
<evidence type="ECO:0000256" key="3">
    <source>
        <dbReference type="ARBA" id="ARBA00022984"/>
    </source>
</evidence>
<evidence type="ECO:0000256" key="2">
    <source>
        <dbReference type="ARBA" id="ARBA00022960"/>
    </source>
</evidence>
<dbReference type="Proteomes" id="UP000664882">
    <property type="component" value="Unassembled WGS sequence"/>
</dbReference>
<evidence type="ECO:0000256" key="4">
    <source>
        <dbReference type="ARBA" id="ARBA00023136"/>
    </source>
</evidence>
<dbReference type="PROSITE" id="PS51257">
    <property type="entry name" value="PROKAR_LIPOPROTEIN"/>
    <property type="match status" value="1"/>
</dbReference>
<dbReference type="InterPro" id="IPR011990">
    <property type="entry name" value="TPR-like_helical_dom_sf"/>
</dbReference>
<sequence length="620" mass="69055">MGLKGLATQLQRNSVTRLLCTLVLSSMLLACGTASLQRQHSGPAPGMFSTIEQAGDYYIQQANKTQQNDAFNWQVLAVRAWIKEENFVAATNQLKSMATNATPTQSNIITLLNAELAMASHHNELAEQQLASINLDSLDANTKRYYLLLQANRLEQQGKPILAAQMLIHRDPLLAGSSLHANQTRIHDLLASQPTAELRQALDTNNSDLVNGWLRLMAILNNPNTAADQRNWQLHSWYKRYAEHPGAQYLPSNINSNTLPEISRFQAHHIAVLLPLSGKLSKQADAIKNGILSAHQGQSAQLSFFDTNGHDMFSLYEQVQQKGADFILGPLLKNNVEALANLDPAQPQLALNMPAQITDLPHRYYFSLSPEAEAAEAAMRIWEQDHRQPLVFAPNNALGRRMANEFNTRWQQQSGQAARIAYFNNKQSIENDVRRALKSQPSTLAAGVIQPVSAMPANTGPIDSVYMASNATETRFILPYFDFVRDSRSERLPTYVTSRSYIPAGEAPMSELNDLQLADMPWLFGSAPQLMEKVDNLWPATGAPWLRLFALGYDANVLISQLADLRMGSSTVPGLSGELGVTERGVVTRQLQWMEYSDGDWQQYLEQPPESEEQRLTEPQ</sequence>
<evidence type="ECO:0000256" key="1">
    <source>
        <dbReference type="ARBA" id="ARBA00022729"/>
    </source>
</evidence>
<keyword evidence="7" id="KW-0449">Lipoprotein</keyword>
<gene>
    <name evidence="9" type="ORF">J3U76_06525</name>
</gene>
<keyword evidence="3" id="KW-0573">Peptidoglycan synthesis</keyword>
<dbReference type="SUPFAM" id="SSF53822">
    <property type="entry name" value="Periplasmic binding protein-like I"/>
    <property type="match status" value="1"/>
</dbReference>
<dbReference type="PANTHER" id="PTHR38038:SF1">
    <property type="entry name" value="PENICILLIN-BINDING PROTEIN ACTIVATOR LPOA"/>
    <property type="match status" value="1"/>
</dbReference>
<keyword evidence="6" id="KW-0998">Cell outer membrane</keyword>
<name>A0ABS3NG67_9GAMM</name>
<dbReference type="InterPro" id="IPR007443">
    <property type="entry name" value="LpoA"/>
</dbReference>
<feature type="chain" id="PRO_5046268004" evidence="8">
    <location>
        <begin position="31"/>
        <end position="620"/>
    </location>
</feature>
<dbReference type="Gene3D" id="1.25.40.650">
    <property type="match status" value="1"/>
</dbReference>
<evidence type="ECO:0000313" key="10">
    <source>
        <dbReference type="Proteomes" id="UP000664882"/>
    </source>
</evidence>
<dbReference type="Gene3D" id="3.40.50.2300">
    <property type="match status" value="2"/>
</dbReference>
<evidence type="ECO:0000256" key="6">
    <source>
        <dbReference type="ARBA" id="ARBA00023237"/>
    </source>
</evidence>
<evidence type="ECO:0000256" key="7">
    <source>
        <dbReference type="ARBA" id="ARBA00023288"/>
    </source>
</evidence>
<keyword evidence="2" id="KW-0133">Cell shape</keyword>
<dbReference type="PANTHER" id="PTHR38038">
    <property type="entry name" value="PENICILLIN-BINDING PROTEIN ACTIVATOR LPOA"/>
    <property type="match status" value="1"/>
</dbReference>